<dbReference type="SUPFAM" id="SSF52172">
    <property type="entry name" value="CheY-like"/>
    <property type="match status" value="1"/>
</dbReference>
<protein>
    <submittedName>
        <fullName evidence="3">Response regulator transcription factor</fullName>
    </submittedName>
</protein>
<dbReference type="InterPro" id="IPR001789">
    <property type="entry name" value="Sig_transdc_resp-reg_receiver"/>
</dbReference>
<dbReference type="GO" id="GO:0000160">
    <property type="term" value="P:phosphorelay signal transduction system"/>
    <property type="evidence" value="ECO:0007669"/>
    <property type="project" value="InterPro"/>
</dbReference>
<dbReference type="CDD" id="cd00156">
    <property type="entry name" value="REC"/>
    <property type="match status" value="1"/>
</dbReference>
<evidence type="ECO:0000256" key="1">
    <source>
        <dbReference type="PROSITE-ProRule" id="PRU00169"/>
    </source>
</evidence>
<name>A0A7X9FRX2_9DELT</name>
<evidence type="ECO:0000259" key="2">
    <source>
        <dbReference type="PROSITE" id="PS50110"/>
    </source>
</evidence>
<dbReference type="Proteomes" id="UP000524246">
    <property type="component" value="Unassembled WGS sequence"/>
</dbReference>
<organism evidence="3 4">
    <name type="scientific">SAR324 cluster bacterium</name>
    <dbReference type="NCBI Taxonomy" id="2024889"/>
    <lineage>
        <taxon>Bacteria</taxon>
        <taxon>Deltaproteobacteria</taxon>
        <taxon>SAR324 cluster</taxon>
    </lineage>
</organism>
<evidence type="ECO:0000313" key="4">
    <source>
        <dbReference type="Proteomes" id="UP000524246"/>
    </source>
</evidence>
<dbReference type="Gene3D" id="3.40.50.2300">
    <property type="match status" value="1"/>
</dbReference>
<gene>
    <name evidence="3" type="ORF">GYA55_06010</name>
</gene>
<sequence>MGELKGKYPEKILAMSPKERASSSVMIIESDTLERNNLRTALRSLGFGTLSDAPNHAAALEKLDERRFTHVIFEAKKTNMPAKEFLHKVFEGYPDIIAIPSSYEPNVDDVFDLLIMGAKGYLCKPFTVETVDQAILSATKGDPIADAVLQAKDRNEALVAICMASLDKVATLMRQSYQFDTAKREIPRAMVALYRSADLAKTFAKGGEEGLLEALEKFCIERSKGPATKLGRLIKRIHQSTGAEEDSNANS</sequence>
<proteinExistence type="predicted"/>
<dbReference type="PROSITE" id="PS50110">
    <property type="entry name" value="RESPONSE_REGULATORY"/>
    <property type="match status" value="1"/>
</dbReference>
<dbReference type="EMBL" id="JAAZON010000259">
    <property type="protein sequence ID" value="NMC62709.1"/>
    <property type="molecule type" value="Genomic_DNA"/>
</dbReference>
<dbReference type="AlphaFoldDB" id="A0A7X9FRX2"/>
<reference evidence="3 4" key="1">
    <citation type="journal article" date="2020" name="Biotechnol. Biofuels">
        <title>New insights from the biogas microbiome by comprehensive genome-resolved metagenomics of nearly 1600 species originating from multiple anaerobic digesters.</title>
        <authorList>
            <person name="Campanaro S."/>
            <person name="Treu L."/>
            <person name="Rodriguez-R L.M."/>
            <person name="Kovalovszki A."/>
            <person name="Ziels R.M."/>
            <person name="Maus I."/>
            <person name="Zhu X."/>
            <person name="Kougias P.G."/>
            <person name="Basile A."/>
            <person name="Luo G."/>
            <person name="Schluter A."/>
            <person name="Konstantinidis K.T."/>
            <person name="Angelidaki I."/>
        </authorList>
    </citation>
    <scope>NUCLEOTIDE SEQUENCE [LARGE SCALE GENOMIC DNA]</scope>
    <source>
        <strain evidence="3">AS27yjCOA_65</strain>
    </source>
</reference>
<accession>A0A7X9FRX2</accession>
<comment type="caution">
    <text evidence="3">The sequence shown here is derived from an EMBL/GenBank/DDBJ whole genome shotgun (WGS) entry which is preliminary data.</text>
</comment>
<dbReference type="InterPro" id="IPR011006">
    <property type="entry name" value="CheY-like_superfamily"/>
</dbReference>
<evidence type="ECO:0000313" key="3">
    <source>
        <dbReference type="EMBL" id="NMC62709.1"/>
    </source>
</evidence>
<comment type="caution">
    <text evidence="1">Lacks conserved residue(s) required for the propagation of feature annotation.</text>
</comment>
<feature type="domain" description="Response regulatory" evidence="2">
    <location>
        <begin position="24"/>
        <end position="139"/>
    </location>
</feature>